<evidence type="ECO:0000313" key="2">
    <source>
        <dbReference type="EMBL" id="OLP46889.1"/>
    </source>
</evidence>
<dbReference type="SUPFAM" id="SSF69349">
    <property type="entry name" value="Phage fibre proteins"/>
    <property type="match status" value="1"/>
</dbReference>
<dbReference type="AlphaFoldDB" id="A0A1Q8ZXS7"/>
<evidence type="ECO:0000259" key="1">
    <source>
        <dbReference type="Pfam" id="PF22178"/>
    </source>
</evidence>
<keyword evidence="3" id="KW-1185">Reference proteome</keyword>
<protein>
    <recommendedName>
        <fullName evidence="1">Gp5/Type VI secretion system Vgr C-terminal trimerisation domain-containing protein</fullName>
    </recommendedName>
</protein>
<evidence type="ECO:0000313" key="3">
    <source>
        <dbReference type="Proteomes" id="UP000186894"/>
    </source>
</evidence>
<dbReference type="STRING" id="1867956.BJF95_14480"/>
<comment type="caution">
    <text evidence="2">The sequence shown here is derived from an EMBL/GenBank/DDBJ whole genome shotgun (WGS) entry which is preliminary data.</text>
</comment>
<accession>A0A1Q8ZXS7</accession>
<sequence length="239" mass="25956">MPYDLPANKTKSVFRTNTHKGQSAYKFNELTFEDEAGREEIYIHAQKDYTLKVLNHKTERVDVNYVQSVGGASVREIERMDIQNIGQSMSINVGTGPAGDMVRGALTQDIFGIRGAAYFLKSMFSSMSGSGTYSVNAASTIMLNAALNSVHTTGGTSLVTVGMDHIQNVGGSVRLASGQNSEEVIHGIKTVEAHEAIYFRSGKSELRLDADGTITVKGVRMIIEQEETVKATATKIELN</sequence>
<dbReference type="Pfam" id="PF22178">
    <property type="entry name" value="Gp5_trimer_C"/>
    <property type="match status" value="1"/>
</dbReference>
<name>A0A1Q8ZXS7_9HYPH</name>
<feature type="domain" description="Gp5/Type VI secretion system Vgr C-terminal trimerisation" evidence="1">
    <location>
        <begin position="12"/>
        <end position="95"/>
    </location>
</feature>
<proteinExistence type="predicted"/>
<gene>
    <name evidence="2" type="ORF">BJF95_14480</name>
</gene>
<dbReference type="Proteomes" id="UP000186894">
    <property type="component" value="Unassembled WGS sequence"/>
</dbReference>
<reference evidence="2 3" key="1">
    <citation type="submission" date="2016-09" db="EMBL/GenBank/DDBJ databases">
        <title>Rhizobium oryziradicis sp. nov., isolated from the root of rice.</title>
        <authorList>
            <person name="Zhao J."/>
            <person name="Zhang X."/>
        </authorList>
    </citation>
    <scope>NUCLEOTIDE SEQUENCE [LARGE SCALE GENOMIC DNA]</scope>
    <source>
        <strain evidence="2 3">N19</strain>
    </source>
</reference>
<dbReference type="EMBL" id="MKIM01000018">
    <property type="protein sequence ID" value="OLP46889.1"/>
    <property type="molecule type" value="Genomic_DNA"/>
</dbReference>
<dbReference type="InterPro" id="IPR054030">
    <property type="entry name" value="Gp5_Vgr_C"/>
</dbReference>
<organism evidence="2 3">
    <name type="scientific">Rhizobium oryziradicis</name>
    <dbReference type="NCBI Taxonomy" id="1867956"/>
    <lineage>
        <taxon>Bacteria</taxon>
        <taxon>Pseudomonadati</taxon>
        <taxon>Pseudomonadota</taxon>
        <taxon>Alphaproteobacteria</taxon>
        <taxon>Hyphomicrobiales</taxon>
        <taxon>Rhizobiaceae</taxon>
        <taxon>Rhizobium/Agrobacterium group</taxon>
        <taxon>Rhizobium</taxon>
    </lineage>
</organism>